<evidence type="ECO:0000256" key="1">
    <source>
        <dbReference type="ARBA" id="ARBA00023125"/>
    </source>
</evidence>
<dbReference type="SMART" id="SM00530">
    <property type="entry name" value="HTH_XRE"/>
    <property type="match status" value="1"/>
</dbReference>
<evidence type="ECO:0000313" key="5">
    <source>
        <dbReference type="Proteomes" id="UP000535937"/>
    </source>
</evidence>
<keyword evidence="1" id="KW-0238">DNA-binding</keyword>
<comment type="caution">
    <text evidence="4">The sequence shown here is derived from an EMBL/GenBank/DDBJ whole genome shotgun (WGS) entry which is preliminary data.</text>
</comment>
<dbReference type="CDD" id="cd00093">
    <property type="entry name" value="HTH_XRE"/>
    <property type="match status" value="1"/>
</dbReference>
<dbReference type="RefSeq" id="WP_183461751.1">
    <property type="nucleotide sequence ID" value="NZ_JACHWZ010000016.1"/>
</dbReference>
<evidence type="ECO:0000313" key="4">
    <source>
        <dbReference type="EMBL" id="MBB3062444.1"/>
    </source>
</evidence>
<proteinExistence type="predicted"/>
<dbReference type="InterPro" id="IPR001387">
    <property type="entry name" value="Cro/C1-type_HTH"/>
</dbReference>
<dbReference type="PROSITE" id="PS50943">
    <property type="entry name" value="HTH_CROC1"/>
    <property type="match status" value="1"/>
</dbReference>
<feature type="domain" description="HTH cro/C1-type" evidence="2">
    <location>
        <begin position="16"/>
        <end position="70"/>
    </location>
</feature>
<keyword evidence="5" id="KW-1185">Reference proteome</keyword>
<dbReference type="PANTHER" id="PTHR46558:SF11">
    <property type="entry name" value="HTH-TYPE TRANSCRIPTIONAL REGULATOR XRE"/>
    <property type="match status" value="1"/>
</dbReference>
<dbReference type="Proteomes" id="UP000535937">
    <property type="component" value="Unassembled WGS sequence"/>
</dbReference>
<dbReference type="PANTHER" id="PTHR46558">
    <property type="entry name" value="TRACRIPTIONAL REGULATORY PROTEIN-RELATED-RELATED"/>
    <property type="match status" value="1"/>
</dbReference>
<gene>
    <name evidence="3" type="ORF">FHS09_003287</name>
    <name evidence="4" type="ORF">FHS09_003293</name>
</gene>
<dbReference type="InterPro" id="IPR010982">
    <property type="entry name" value="Lambda_DNA-bd_dom_sf"/>
</dbReference>
<evidence type="ECO:0000259" key="2">
    <source>
        <dbReference type="PROSITE" id="PS50943"/>
    </source>
</evidence>
<dbReference type="EMBL" id="JACHWZ010000016">
    <property type="protein sequence ID" value="MBB3062444.1"/>
    <property type="molecule type" value="Genomic_DNA"/>
</dbReference>
<dbReference type="EMBL" id="JACHWZ010000016">
    <property type="protein sequence ID" value="MBB3062438.1"/>
    <property type="molecule type" value="Genomic_DNA"/>
</dbReference>
<dbReference type="Pfam" id="PF13560">
    <property type="entry name" value="HTH_31"/>
    <property type="match status" value="1"/>
</dbReference>
<accession>A0A7W4ZBJ1</accession>
<sequence length="121" mass="13678">MPKQNIEQLTGFGRRLADLRKQAGYTQVELANELGVSQRMISYYEGHSDFPPSNLLPAMAKLLGVSADELLGIKPLKKSRQPDSRLLRRMQQIDKLDAATKRQVIQVIDTFIENAKLKKQA</sequence>
<dbReference type="SUPFAM" id="SSF47413">
    <property type="entry name" value="lambda repressor-like DNA-binding domains"/>
    <property type="match status" value="1"/>
</dbReference>
<name>A0A7W4ZBJ1_9GAMM</name>
<dbReference type="GO" id="GO:0003677">
    <property type="term" value="F:DNA binding"/>
    <property type="evidence" value="ECO:0007669"/>
    <property type="project" value="UniProtKB-KW"/>
</dbReference>
<protein>
    <submittedName>
        <fullName evidence="4">Transcriptional regulator with XRE-family HTH domain</fullName>
    </submittedName>
</protein>
<dbReference type="AlphaFoldDB" id="A0A7W4ZBJ1"/>
<dbReference type="Gene3D" id="1.10.260.40">
    <property type="entry name" value="lambda repressor-like DNA-binding domains"/>
    <property type="match status" value="1"/>
</dbReference>
<organism evidence="4 5">
    <name type="scientific">Microbulbifer rhizosphaerae</name>
    <dbReference type="NCBI Taxonomy" id="1562603"/>
    <lineage>
        <taxon>Bacteria</taxon>
        <taxon>Pseudomonadati</taxon>
        <taxon>Pseudomonadota</taxon>
        <taxon>Gammaproteobacteria</taxon>
        <taxon>Cellvibrionales</taxon>
        <taxon>Microbulbiferaceae</taxon>
        <taxon>Microbulbifer</taxon>
    </lineage>
</organism>
<reference evidence="4 5" key="1">
    <citation type="submission" date="2020-08" db="EMBL/GenBank/DDBJ databases">
        <title>Genomic Encyclopedia of Type Strains, Phase III (KMG-III): the genomes of soil and plant-associated and newly described type strains.</title>
        <authorList>
            <person name="Whitman W."/>
        </authorList>
    </citation>
    <scope>NUCLEOTIDE SEQUENCE [LARGE SCALE GENOMIC DNA]</scope>
    <source>
        <strain evidence="4 5">CECT 8799</strain>
    </source>
</reference>
<evidence type="ECO:0000313" key="3">
    <source>
        <dbReference type="EMBL" id="MBB3062438.1"/>
    </source>
</evidence>